<evidence type="ECO:0000256" key="8">
    <source>
        <dbReference type="ARBA" id="ARBA00022989"/>
    </source>
</evidence>
<dbReference type="PANTHER" id="PTHR33446:SF2">
    <property type="entry name" value="PROTEIN TONB"/>
    <property type="match status" value="1"/>
</dbReference>
<evidence type="ECO:0000313" key="13">
    <source>
        <dbReference type="Proteomes" id="UP000217076"/>
    </source>
</evidence>
<dbReference type="Pfam" id="PF03544">
    <property type="entry name" value="TonB_C"/>
    <property type="match status" value="1"/>
</dbReference>
<dbReference type="InterPro" id="IPR051045">
    <property type="entry name" value="TonB-dependent_transducer"/>
</dbReference>
<feature type="compositionally biased region" description="Low complexity" evidence="10">
    <location>
        <begin position="216"/>
        <end position="235"/>
    </location>
</feature>
<evidence type="ECO:0000256" key="3">
    <source>
        <dbReference type="ARBA" id="ARBA00022448"/>
    </source>
</evidence>
<dbReference type="InterPro" id="IPR006260">
    <property type="entry name" value="TonB/TolA_C"/>
</dbReference>
<dbReference type="AlphaFoldDB" id="A0A1G8AMQ4"/>
<reference evidence="13" key="1">
    <citation type="submission" date="2016-10" db="EMBL/GenBank/DDBJ databases">
        <authorList>
            <person name="Varghese N."/>
            <person name="Submissions S."/>
        </authorList>
    </citation>
    <scope>NUCLEOTIDE SEQUENCE [LARGE SCALE GENOMIC DNA]</scope>
    <source>
        <strain evidence="13">930I</strain>
    </source>
</reference>
<feature type="compositionally biased region" description="Pro residues" evidence="10">
    <location>
        <begin position="117"/>
        <end position="129"/>
    </location>
</feature>
<dbReference type="SUPFAM" id="SSF74653">
    <property type="entry name" value="TolA/TonB C-terminal domain"/>
    <property type="match status" value="1"/>
</dbReference>
<keyword evidence="6" id="KW-0812">Transmembrane</keyword>
<keyword evidence="9" id="KW-0472">Membrane</keyword>
<organism evidence="12 13">
    <name type="scientific">Roseospirillum parvum</name>
    <dbReference type="NCBI Taxonomy" id="83401"/>
    <lineage>
        <taxon>Bacteria</taxon>
        <taxon>Pseudomonadati</taxon>
        <taxon>Pseudomonadota</taxon>
        <taxon>Alphaproteobacteria</taxon>
        <taxon>Rhodospirillales</taxon>
        <taxon>Rhodospirillaceae</taxon>
        <taxon>Roseospirillum</taxon>
    </lineage>
</organism>
<evidence type="ECO:0000256" key="5">
    <source>
        <dbReference type="ARBA" id="ARBA00022519"/>
    </source>
</evidence>
<keyword evidence="13" id="KW-1185">Reference proteome</keyword>
<keyword evidence="4" id="KW-1003">Cell membrane</keyword>
<dbReference type="Proteomes" id="UP000217076">
    <property type="component" value="Unassembled WGS sequence"/>
</dbReference>
<dbReference type="GO" id="GO:0015031">
    <property type="term" value="P:protein transport"/>
    <property type="evidence" value="ECO:0007669"/>
    <property type="project" value="UniProtKB-KW"/>
</dbReference>
<keyword evidence="8" id="KW-1133">Transmembrane helix</keyword>
<name>A0A1G8AMQ4_9PROT</name>
<dbReference type="STRING" id="83401.SAMN05421742_10547"/>
<keyword evidence="3" id="KW-0813">Transport</keyword>
<feature type="region of interest" description="Disordered" evidence="10">
    <location>
        <begin position="99"/>
        <end position="243"/>
    </location>
</feature>
<evidence type="ECO:0000256" key="7">
    <source>
        <dbReference type="ARBA" id="ARBA00022927"/>
    </source>
</evidence>
<dbReference type="GO" id="GO:0098797">
    <property type="term" value="C:plasma membrane protein complex"/>
    <property type="evidence" value="ECO:0007669"/>
    <property type="project" value="TreeGrafter"/>
</dbReference>
<proteinExistence type="inferred from homology"/>
<dbReference type="InterPro" id="IPR037682">
    <property type="entry name" value="TonB_C"/>
</dbReference>
<evidence type="ECO:0000313" key="12">
    <source>
        <dbReference type="EMBL" id="SDH22224.1"/>
    </source>
</evidence>
<comment type="similarity">
    <text evidence="2">Belongs to the TonB family.</text>
</comment>
<evidence type="ECO:0000256" key="1">
    <source>
        <dbReference type="ARBA" id="ARBA00004383"/>
    </source>
</evidence>
<dbReference type="PANTHER" id="PTHR33446">
    <property type="entry name" value="PROTEIN TONB-RELATED"/>
    <property type="match status" value="1"/>
</dbReference>
<feature type="compositionally biased region" description="Low complexity" evidence="10">
    <location>
        <begin position="190"/>
        <end position="201"/>
    </location>
</feature>
<dbReference type="Gene3D" id="3.30.1150.10">
    <property type="match status" value="1"/>
</dbReference>
<dbReference type="NCBIfam" id="TIGR01352">
    <property type="entry name" value="tonB_Cterm"/>
    <property type="match status" value="1"/>
</dbReference>
<evidence type="ECO:0000256" key="4">
    <source>
        <dbReference type="ARBA" id="ARBA00022475"/>
    </source>
</evidence>
<dbReference type="RefSeq" id="WP_176787744.1">
    <property type="nucleotide sequence ID" value="NZ_FNCV01000005.1"/>
</dbReference>
<feature type="compositionally biased region" description="Low complexity" evidence="10">
    <location>
        <begin position="107"/>
        <end position="116"/>
    </location>
</feature>
<dbReference type="PROSITE" id="PS52015">
    <property type="entry name" value="TONB_CTD"/>
    <property type="match status" value="1"/>
</dbReference>
<keyword evidence="7" id="KW-0653">Protein transport</keyword>
<evidence type="ECO:0000259" key="11">
    <source>
        <dbReference type="PROSITE" id="PS52015"/>
    </source>
</evidence>
<comment type="subcellular location">
    <subcellularLocation>
        <location evidence="1">Cell inner membrane</location>
        <topology evidence="1">Single-pass membrane protein</topology>
        <orientation evidence="1">Periplasmic side</orientation>
    </subcellularLocation>
</comment>
<keyword evidence="5" id="KW-0997">Cell inner membrane</keyword>
<protein>
    <submittedName>
        <fullName evidence="12">Protein TonB</fullName>
    </submittedName>
</protein>
<evidence type="ECO:0000256" key="2">
    <source>
        <dbReference type="ARBA" id="ARBA00006555"/>
    </source>
</evidence>
<feature type="compositionally biased region" description="Pro residues" evidence="10">
    <location>
        <begin position="155"/>
        <end position="167"/>
    </location>
</feature>
<evidence type="ECO:0000256" key="6">
    <source>
        <dbReference type="ARBA" id="ARBA00022692"/>
    </source>
</evidence>
<evidence type="ECO:0000256" key="9">
    <source>
        <dbReference type="ARBA" id="ARBA00023136"/>
    </source>
</evidence>
<evidence type="ECO:0000256" key="10">
    <source>
        <dbReference type="SAM" id="MobiDB-lite"/>
    </source>
</evidence>
<gene>
    <name evidence="12" type="ORF">SAMN05421742_10547</name>
</gene>
<sequence length="367" mass="36382">MSRFATQHRPGARTWLLAGGLALVLHGGVAALTGLWATRPVAGAGMGEGGLMLALGPASGGGPATGGAETQGGGEDGGVAEAADAGLAADLKAPVAEAPVTEPSIAEPPVVETAAPSPEPPAEPVPESVPEPVADASPQPIPQPVPEPVVRAEVEPPPPPPPAPPPQALVTPRDLPPPPPRPRRYAAVDPAHPAPEQQAAETAREPESINQLAATPPGGRAVGEVPGPAGAAEGRGAPGFGGGTAMPGGVGGAAPGGGASAGGGGGGALGDGAVDDYAARLIAWLEAHKRYPRKARLRRQEGTALVRVVIDRQGRVLSRDLGHGSGHASLDAAALELIDRAQPLPAVPAHLGGHQLSLSVPIRYHLR</sequence>
<dbReference type="GO" id="GO:0031992">
    <property type="term" value="F:energy transducer activity"/>
    <property type="evidence" value="ECO:0007669"/>
    <property type="project" value="TreeGrafter"/>
</dbReference>
<dbReference type="EMBL" id="FNCV01000005">
    <property type="protein sequence ID" value="SDH22224.1"/>
    <property type="molecule type" value="Genomic_DNA"/>
</dbReference>
<feature type="compositionally biased region" description="Gly residues" evidence="10">
    <location>
        <begin position="59"/>
        <end position="77"/>
    </location>
</feature>
<dbReference type="GO" id="GO:0055085">
    <property type="term" value="P:transmembrane transport"/>
    <property type="evidence" value="ECO:0007669"/>
    <property type="project" value="InterPro"/>
</dbReference>
<accession>A0A1G8AMQ4</accession>
<feature type="domain" description="TonB C-terminal" evidence="11">
    <location>
        <begin position="276"/>
        <end position="367"/>
    </location>
</feature>
<feature type="region of interest" description="Disordered" evidence="10">
    <location>
        <begin position="59"/>
        <end position="79"/>
    </location>
</feature>